<evidence type="ECO:0000313" key="11">
    <source>
        <dbReference type="Proteomes" id="UP000030651"/>
    </source>
</evidence>
<dbReference type="EMBL" id="KI912117">
    <property type="protein sequence ID" value="ETS76073.1"/>
    <property type="molecule type" value="Genomic_DNA"/>
</dbReference>
<dbReference type="KEGG" id="pfy:PFICI_11460"/>
<dbReference type="PROSITE" id="PS50110">
    <property type="entry name" value="RESPONSE_REGULATORY"/>
    <property type="match status" value="1"/>
</dbReference>
<dbReference type="SUPFAM" id="SSF52172">
    <property type="entry name" value="CheY-like"/>
    <property type="match status" value="1"/>
</dbReference>
<dbReference type="InterPro" id="IPR001789">
    <property type="entry name" value="Sig_transdc_resp-reg_receiver"/>
</dbReference>
<evidence type="ECO:0000256" key="5">
    <source>
        <dbReference type="ARBA" id="ARBA00022777"/>
    </source>
</evidence>
<sequence length="1012" mass="111539">MADPTRRRQKPFYPKADAAVLLSSKSHWPPPARSQTVWPIFDPDTIDEPLTPWSQGTQEAFFPCKIDEYAASPIPGKPLHSLPHRYLRASLAQNERLRLSMLWYYTRNIFDESEFLCGLKEKVFLAQESTGWEFAVIGLLDINIYIRLATIGLPLGDLPRGETICAHTVIQPPGSVFLLPNMLEDWRFCECPYVEAGGLVAYAGAPLRLQNEFDETVSLGSFCVASSTAQPSLTKAQQSTLARLADSVVSDIVQCTRIRRQRDRHRMSGLVATFQSKGIDALSQDYIIKVLKDAYPDALISLHPSKALQIHLEGREAISISDIEDGLWEDFEFLDDFITHRNHQDLPCDRVVRLISAEVQETLGPSLLVVASKDVRLVFDDVDSWFVQTCADTLTQIWKNRLLTEAMLAKETFLRGFSHQLRTPIHGILGSAELLAEELGRSDLRESFRQASEALDHSTLGNNSNSTSLCIDTIMTAGRDLTSIINNMITLNKWADIASKDLSSVALDVYRLESELAKETLPMITSDTRYTTSILFNCTPLAASGSFNIDFLLLRDTLLPILVNAIQNSPKGAIMVTISLPPDSQELVIDIEDNGCGVHLSDQQRIFEAYEKVGVYSTGAGLGLTLASKFAALLNGSVSLVSSTIGCGSIFRAKFNATESVPAPRLLPEAETKLGNLPSQFCFEPTIAGATALCKYFTKFLACRGFTPWDKAGDFFTIVEFIPNAERSRERLLQIPQKQVVICLVPAAHIQLSLENESSNVVYARAPFLTSTLIAALEEADRLASAIQVSKDYPGHCEILSAALAETSDSQSADETNSSLSSTCSTESTTQSSLDSGVHPELTPSPLSGLVSDIALREKPKERVPLLTPLLTVSKPTALLVDDNKVNLRVMEMYCKKRGLSFFCAMDGLEAIEVFSKQQSLFGSHQGSGIDLILMDLQMPNCDGIDATKQIRLLEEKMGWRKTTIFIITGQDSPKDRVNSENAGADDYYVKPLSMKLLDCGVKAKFPAFDAS</sequence>
<dbReference type="InterPro" id="IPR011006">
    <property type="entry name" value="CheY-like_superfamily"/>
</dbReference>
<dbReference type="Pfam" id="PF00512">
    <property type="entry name" value="HisKA"/>
    <property type="match status" value="1"/>
</dbReference>
<comment type="catalytic activity">
    <reaction evidence="1">
        <text>ATP + protein L-histidine = ADP + protein N-phospho-L-histidine.</text>
        <dbReference type="EC" id="2.7.13.3"/>
    </reaction>
</comment>
<evidence type="ECO:0000256" key="7">
    <source>
        <dbReference type="SAM" id="MobiDB-lite"/>
    </source>
</evidence>
<keyword evidence="4" id="KW-0808">Transferase</keyword>
<dbReference type="Gene3D" id="3.40.50.2300">
    <property type="match status" value="1"/>
</dbReference>
<dbReference type="PRINTS" id="PR00344">
    <property type="entry name" value="BCTRLSENSOR"/>
</dbReference>
<dbReference type="GeneID" id="19276473"/>
<feature type="region of interest" description="Disordered" evidence="7">
    <location>
        <begin position="808"/>
        <end position="845"/>
    </location>
</feature>
<dbReference type="AlphaFoldDB" id="W3WQE3"/>
<dbReference type="GO" id="GO:0009927">
    <property type="term" value="F:histidine phosphotransfer kinase activity"/>
    <property type="evidence" value="ECO:0007669"/>
    <property type="project" value="TreeGrafter"/>
</dbReference>
<name>W3WQE3_PESFW</name>
<gene>
    <name evidence="10" type="ORF">PFICI_11460</name>
</gene>
<feature type="modified residue" description="4-aspartylphosphate" evidence="6">
    <location>
        <position position="936"/>
    </location>
</feature>
<dbReference type="CDD" id="cd00075">
    <property type="entry name" value="HATPase"/>
    <property type="match status" value="1"/>
</dbReference>
<protein>
    <recommendedName>
        <fullName evidence="2">histidine kinase</fullName>
        <ecNumber evidence="2">2.7.13.3</ecNumber>
    </recommendedName>
</protein>
<keyword evidence="5" id="KW-0418">Kinase</keyword>
<dbReference type="OrthoDB" id="21225at2759"/>
<dbReference type="Pfam" id="PF00072">
    <property type="entry name" value="Response_reg"/>
    <property type="match status" value="1"/>
</dbReference>
<dbReference type="GO" id="GO:0000155">
    <property type="term" value="F:phosphorelay sensor kinase activity"/>
    <property type="evidence" value="ECO:0007669"/>
    <property type="project" value="InterPro"/>
</dbReference>
<dbReference type="InterPro" id="IPR036097">
    <property type="entry name" value="HisK_dim/P_sf"/>
</dbReference>
<dbReference type="RefSeq" id="XP_007838232.1">
    <property type="nucleotide sequence ID" value="XM_007840041.1"/>
</dbReference>
<dbReference type="InterPro" id="IPR004358">
    <property type="entry name" value="Sig_transdc_His_kin-like_C"/>
</dbReference>
<dbReference type="InterPro" id="IPR003594">
    <property type="entry name" value="HATPase_dom"/>
</dbReference>
<evidence type="ECO:0000256" key="4">
    <source>
        <dbReference type="ARBA" id="ARBA00022679"/>
    </source>
</evidence>
<feature type="domain" description="Response regulatory" evidence="9">
    <location>
        <begin position="877"/>
        <end position="1006"/>
    </location>
</feature>
<evidence type="ECO:0000259" key="9">
    <source>
        <dbReference type="PROSITE" id="PS50110"/>
    </source>
</evidence>
<keyword evidence="11" id="KW-1185">Reference proteome</keyword>
<dbReference type="SMART" id="SM00387">
    <property type="entry name" value="HATPase_c"/>
    <property type="match status" value="1"/>
</dbReference>
<dbReference type="CDD" id="cd00082">
    <property type="entry name" value="HisKA"/>
    <property type="match status" value="1"/>
</dbReference>
<dbReference type="InParanoid" id="W3WQE3"/>
<dbReference type="PANTHER" id="PTHR43047">
    <property type="entry name" value="TWO-COMPONENT HISTIDINE PROTEIN KINASE"/>
    <property type="match status" value="1"/>
</dbReference>
<dbReference type="GO" id="GO:0005886">
    <property type="term" value="C:plasma membrane"/>
    <property type="evidence" value="ECO:0007669"/>
    <property type="project" value="TreeGrafter"/>
</dbReference>
<evidence type="ECO:0000256" key="2">
    <source>
        <dbReference type="ARBA" id="ARBA00012438"/>
    </source>
</evidence>
<dbReference type="OMA" id="MEDWRFR"/>
<dbReference type="Pfam" id="PF02518">
    <property type="entry name" value="HATPase_c"/>
    <property type="match status" value="1"/>
</dbReference>
<dbReference type="SUPFAM" id="SSF55874">
    <property type="entry name" value="ATPase domain of HSP90 chaperone/DNA topoisomerase II/histidine kinase"/>
    <property type="match status" value="1"/>
</dbReference>
<dbReference type="PROSITE" id="PS50109">
    <property type="entry name" value="HIS_KIN"/>
    <property type="match status" value="1"/>
</dbReference>
<evidence type="ECO:0000256" key="6">
    <source>
        <dbReference type="PROSITE-ProRule" id="PRU00169"/>
    </source>
</evidence>
<evidence type="ECO:0000256" key="3">
    <source>
        <dbReference type="ARBA" id="ARBA00022553"/>
    </source>
</evidence>
<feature type="compositionally biased region" description="Low complexity" evidence="7">
    <location>
        <begin position="816"/>
        <end position="833"/>
    </location>
</feature>
<dbReference type="SMART" id="SM00388">
    <property type="entry name" value="HisKA"/>
    <property type="match status" value="1"/>
</dbReference>
<dbReference type="InterPro" id="IPR005467">
    <property type="entry name" value="His_kinase_dom"/>
</dbReference>
<dbReference type="SUPFAM" id="SSF55781">
    <property type="entry name" value="GAF domain-like"/>
    <property type="match status" value="1"/>
</dbReference>
<dbReference type="SUPFAM" id="SSF47384">
    <property type="entry name" value="Homodimeric domain of signal transducing histidine kinase"/>
    <property type="match status" value="1"/>
</dbReference>
<dbReference type="InterPro" id="IPR003661">
    <property type="entry name" value="HisK_dim/P_dom"/>
</dbReference>
<dbReference type="Gene3D" id="3.30.565.10">
    <property type="entry name" value="Histidine kinase-like ATPase, C-terminal domain"/>
    <property type="match status" value="1"/>
</dbReference>
<reference evidence="11" key="1">
    <citation type="journal article" date="2015" name="BMC Genomics">
        <title>Genomic and transcriptomic analysis of the endophytic fungus Pestalotiopsis fici reveals its lifestyle and high potential for synthesis of natural products.</title>
        <authorList>
            <person name="Wang X."/>
            <person name="Zhang X."/>
            <person name="Liu L."/>
            <person name="Xiang M."/>
            <person name="Wang W."/>
            <person name="Sun X."/>
            <person name="Che Y."/>
            <person name="Guo L."/>
            <person name="Liu G."/>
            <person name="Guo L."/>
            <person name="Wang C."/>
            <person name="Yin W.B."/>
            <person name="Stadler M."/>
            <person name="Zhang X."/>
            <person name="Liu X."/>
        </authorList>
    </citation>
    <scope>NUCLEOTIDE SEQUENCE [LARGE SCALE GENOMIC DNA]</scope>
    <source>
        <strain evidence="11">W106-1 / CGMCC3.15140</strain>
    </source>
</reference>
<feature type="domain" description="Histidine kinase" evidence="8">
    <location>
        <begin position="416"/>
        <end position="659"/>
    </location>
</feature>
<evidence type="ECO:0000256" key="1">
    <source>
        <dbReference type="ARBA" id="ARBA00000085"/>
    </source>
</evidence>
<dbReference type="EC" id="2.7.13.3" evidence="2"/>
<dbReference type="HOGENOM" id="CLU_012737_0_0_1"/>
<dbReference type="SMART" id="SM00448">
    <property type="entry name" value="REC"/>
    <property type="match status" value="1"/>
</dbReference>
<dbReference type="CDD" id="cd17546">
    <property type="entry name" value="REC_hyHK_CKI1_RcsC-like"/>
    <property type="match status" value="1"/>
</dbReference>
<keyword evidence="3 6" id="KW-0597">Phosphoprotein</keyword>
<evidence type="ECO:0000259" key="8">
    <source>
        <dbReference type="PROSITE" id="PS50109"/>
    </source>
</evidence>
<organism evidence="10 11">
    <name type="scientific">Pestalotiopsis fici (strain W106-1 / CGMCC3.15140)</name>
    <dbReference type="NCBI Taxonomy" id="1229662"/>
    <lineage>
        <taxon>Eukaryota</taxon>
        <taxon>Fungi</taxon>
        <taxon>Dikarya</taxon>
        <taxon>Ascomycota</taxon>
        <taxon>Pezizomycotina</taxon>
        <taxon>Sordariomycetes</taxon>
        <taxon>Xylariomycetidae</taxon>
        <taxon>Amphisphaeriales</taxon>
        <taxon>Sporocadaceae</taxon>
        <taxon>Pestalotiopsis</taxon>
    </lineage>
</organism>
<dbReference type="Proteomes" id="UP000030651">
    <property type="component" value="Unassembled WGS sequence"/>
</dbReference>
<dbReference type="Gene3D" id="1.10.287.130">
    <property type="match status" value="1"/>
</dbReference>
<evidence type="ECO:0000313" key="10">
    <source>
        <dbReference type="EMBL" id="ETS76073.1"/>
    </source>
</evidence>
<dbReference type="eggNOG" id="KOG0519">
    <property type="taxonomic scope" value="Eukaryota"/>
</dbReference>
<proteinExistence type="predicted"/>
<dbReference type="InterPro" id="IPR036890">
    <property type="entry name" value="HATPase_C_sf"/>
</dbReference>
<accession>W3WQE3</accession>
<dbReference type="PANTHER" id="PTHR43047:SF72">
    <property type="entry name" value="OSMOSENSING HISTIDINE PROTEIN KINASE SLN1"/>
    <property type="match status" value="1"/>
</dbReference>